<dbReference type="Proteomes" id="UP001431209">
    <property type="component" value="Unassembled WGS sequence"/>
</dbReference>
<evidence type="ECO:0000313" key="2">
    <source>
        <dbReference type="Proteomes" id="UP001431209"/>
    </source>
</evidence>
<comment type="caution">
    <text evidence="1">The sequence shown here is derived from an EMBL/GenBank/DDBJ whole genome shotgun (WGS) entry which is preliminary data.</text>
</comment>
<sequence>MKTNKLPEAVVEVVLPNRASPDRYDNQRALNCVLGHPEKFGHRNCYIVIHDEIVHVAQTIDDVDDFIQTHRNTAHSWVGPEREPVYQDLVDFEDRGEYSKIEDAVINDLKVQGNSGLIKADYHDQENMAPDNNYVRNIHLAGSRRFFTSTVTSLRDRDNSSKVVTYIVDTSAPVTKLHFDVFRIIETERVTYPIKVCLSDSTLKEEESFLAVAKNTTRTLHDGINLLGMDVIKHAGLSIESKKHPGRYHLDFNFHDGSVPKFTGQSVKRYKTTDNHNS</sequence>
<organism evidence="1 2">
    <name type="scientific">Acrasis kona</name>
    <dbReference type="NCBI Taxonomy" id="1008807"/>
    <lineage>
        <taxon>Eukaryota</taxon>
        <taxon>Discoba</taxon>
        <taxon>Heterolobosea</taxon>
        <taxon>Tetramitia</taxon>
        <taxon>Eutetramitia</taxon>
        <taxon>Acrasidae</taxon>
        <taxon>Acrasis</taxon>
    </lineage>
</organism>
<protein>
    <submittedName>
        <fullName evidence="1">Uncharacterized protein</fullName>
    </submittedName>
</protein>
<evidence type="ECO:0000313" key="1">
    <source>
        <dbReference type="EMBL" id="KAL0477586.1"/>
    </source>
</evidence>
<reference evidence="1 2" key="1">
    <citation type="submission" date="2024-03" db="EMBL/GenBank/DDBJ databases">
        <title>The Acrasis kona genome and developmental transcriptomes reveal deep origins of eukaryotic multicellular pathways.</title>
        <authorList>
            <person name="Sheikh S."/>
            <person name="Fu C.-J."/>
            <person name="Brown M.W."/>
            <person name="Baldauf S.L."/>
        </authorList>
    </citation>
    <scope>NUCLEOTIDE SEQUENCE [LARGE SCALE GENOMIC DNA]</scope>
    <source>
        <strain evidence="1 2">ATCC MYA-3509</strain>
    </source>
</reference>
<dbReference type="AlphaFoldDB" id="A0AAW2YKY0"/>
<proteinExistence type="predicted"/>
<keyword evidence="2" id="KW-1185">Reference proteome</keyword>
<accession>A0AAW2YKY0</accession>
<dbReference type="EMBL" id="JAOPGA020000195">
    <property type="protein sequence ID" value="KAL0477586.1"/>
    <property type="molecule type" value="Genomic_DNA"/>
</dbReference>
<name>A0AAW2YKY0_9EUKA</name>
<gene>
    <name evidence="1" type="ORF">AKO1_015411</name>
</gene>